<feature type="compositionally biased region" description="Polar residues" evidence="4">
    <location>
        <begin position="232"/>
        <end position="242"/>
    </location>
</feature>
<evidence type="ECO:0000256" key="1">
    <source>
        <dbReference type="ARBA" id="ARBA00004123"/>
    </source>
</evidence>
<keyword evidence="7" id="KW-1185">Reference proteome</keyword>
<comment type="subcellular location">
    <subcellularLocation>
        <location evidence="1">Nucleus</location>
    </subcellularLocation>
</comment>
<sequence>MRDADDLSDVDSLASTAPSETQSEYEVEEVLAERMGSDGEKEYLLKWDGYPLERASWEPPECFLSMQEVLKAYQDKCRRIQAGNEPPFDVDAWQRGIDAHERETERRKKARRVKRLARAAQKKAKRKGKPLPRPSTSESRESSPDVPLCQTSRHSSPDVPLMKSGTATRTSRPRSGSNMSALFVPTECSELVEPQGVGFDDFMSNHSSEQMSISEGSHSPEPVSVTAPPENPTTTLGPTSSVAPLPMPTDPPMLKSTDHPPGSTVAMKPSQPTHQPLDAEKDVQDTVVQDLADANAMPNGAGSTAAAKTVRKVSQPGKAGPTPTTTSVVQEPTASPLNTALSSKKSGPRQPDISQLNLKKPSEFSPRKAAGVPIPFATMTASDASRRNSQGLAKVPSGPKALAGAKEVPTAPKALAAIAAVKNAPTAPKALAALARVMNAPTAPKALARSHTSFSSNVDPASSSVQGPRRLVSDRYRPSSPDATTEPFRGDCYRPGSEFRRSPPWQPGHRDRSPPSRPRSRSRSRSRSPLHRQRSPTTRRRSPEPRRAYDSFRPSAHSPFITVTRPKPSAFRPADPGKKPPESAPEVATPASASTPAQIQQPEMSVKDQIMRMPRGIRKPGARLFQSPYFANPGEVLAHIFFGPERHRIGAVRLCGLTFEEKKELLAAKDAHGRIAKVEMWFRDTYTRDQYDKLCKVESDAGGVNRVIRTCWMEGFEDSNPEIFHMSECLFHENIVGTYYPPGLNGYAWVAYSPKSSDFKHLALGYPDIDPGVPIHLAVRTPLPPLEALKDIATKEASRLSETTLVRRDVDAQLNQITESLRSSPAVNLSVQSSLESSEPGSPLDVRLSGQKEVEVPSAPLLGSTVAPTRSVNVSADPRVKRLPPTSLRTQNLRTGLPQAQSAGAGPMPASGDAPLVDTLASPAGSKSAILPPSSAPQSILDMYFEQNLKIQLKDLSRVSERHDGSRADMFYLHMPENEADRPDHLLLKGWLEMNGAMVWSDWAKFVKNAKYGVVLFHETFGKFHTLRPHIRTVQSTPTIAFWIYRTSRPLDHPDTRHCQPGAFFQRIFIRGGVYLLTEDIMDDLKQAIVLFRTFQNFQRKDPGIWKVACWPNLPERLAQIAADPSLSQNELKLLDILEYFINSINSIGQQPFTADSLDARNLDSPTSNVLSLSVAGYGDSKRPPSLGSLPDLTPAQHKADHLAEYFAGWTLENLVHFRKAYIITNCKSEALIKRWSSWGHVNVSSMEAFLDKYKIHNVDSEVERIVDRMSKSGRLTKSVPLNTASDRTPADLSSPSQTPQTPHTAGLPTPREPRADASNGTMPDGWRPPALQNATGFAGPYR</sequence>
<feature type="compositionally biased region" description="Polar residues" evidence="4">
    <location>
        <begin position="322"/>
        <end position="345"/>
    </location>
</feature>
<dbReference type="PROSITE" id="PS00598">
    <property type="entry name" value="CHROMO_1"/>
    <property type="match status" value="1"/>
</dbReference>
<dbReference type="SMART" id="SM00298">
    <property type="entry name" value="CHROMO"/>
    <property type="match status" value="1"/>
</dbReference>
<dbReference type="Proteomes" id="UP000631181">
    <property type="component" value="Unassembled WGS sequence"/>
</dbReference>
<dbReference type="Pfam" id="PF00385">
    <property type="entry name" value="Chromo"/>
    <property type="match status" value="1"/>
</dbReference>
<dbReference type="InterPro" id="IPR023780">
    <property type="entry name" value="Chromo_domain"/>
</dbReference>
<dbReference type="InterPro" id="IPR016197">
    <property type="entry name" value="Chromo-like_dom_sf"/>
</dbReference>
<proteinExistence type="predicted"/>
<evidence type="ECO:0000259" key="5">
    <source>
        <dbReference type="PROSITE" id="PS50013"/>
    </source>
</evidence>
<dbReference type="InterPro" id="IPR023779">
    <property type="entry name" value="Chromodomain_CS"/>
</dbReference>
<feature type="compositionally biased region" description="Polar residues" evidence="4">
    <location>
        <begin position="165"/>
        <end position="180"/>
    </location>
</feature>
<feature type="compositionally biased region" description="Basic and acidic residues" evidence="4">
    <location>
        <begin position="97"/>
        <end position="106"/>
    </location>
</feature>
<comment type="subunit">
    <text evidence="2">Component of the NuA4 histone acetyltransferase complex.</text>
</comment>
<dbReference type="GO" id="GO:0005634">
    <property type="term" value="C:nucleus"/>
    <property type="evidence" value="ECO:0007669"/>
    <property type="project" value="UniProtKB-SubCell"/>
</dbReference>
<evidence type="ECO:0000256" key="4">
    <source>
        <dbReference type="SAM" id="MobiDB-lite"/>
    </source>
</evidence>
<dbReference type="PANTHER" id="PTHR22812">
    <property type="entry name" value="CHROMOBOX PROTEIN"/>
    <property type="match status" value="1"/>
</dbReference>
<feature type="compositionally biased region" description="Basic and acidic residues" evidence="4">
    <location>
        <begin position="488"/>
        <end position="501"/>
    </location>
</feature>
<feature type="region of interest" description="Disordered" evidence="4">
    <location>
        <begin position="1"/>
        <end position="27"/>
    </location>
</feature>
<dbReference type="InterPro" id="IPR000953">
    <property type="entry name" value="Chromo/chromo_shadow_dom"/>
</dbReference>
<feature type="compositionally biased region" description="Polar residues" evidence="4">
    <location>
        <begin position="204"/>
        <end position="217"/>
    </location>
</feature>
<feature type="compositionally biased region" description="Polar residues" evidence="4">
    <location>
        <begin position="379"/>
        <end position="391"/>
    </location>
</feature>
<dbReference type="Gene3D" id="2.40.50.40">
    <property type="match status" value="1"/>
</dbReference>
<dbReference type="EMBL" id="WIWV01000009">
    <property type="protein sequence ID" value="KAF7719015.1"/>
    <property type="molecule type" value="Genomic_DNA"/>
</dbReference>
<feature type="compositionally biased region" description="Polar residues" evidence="4">
    <location>
        <begin position="1277"/>
        <end position="1304"/>
    </location>
</feature>
<gene>
    <name evidence="6" type="ORF">PECM_008522</name>
</gene>
<dbReference type="PROSITE" id="PS50013">
    <property type="entry name" value="CHROMO_2"/>
    <property type="match status" value="1"/>
</dbReference>
<accession>A0A8J8WJP0</accession>
<feature type="compositionally biased region" description="Polar residues" evidence="4">
    <location>
        <begin position="887"/>
        <end position="902"/>
    </location>
</feature>
<feature type="compositionally biased region" description="Basic residues" evidence="4">
    <location>
        <begin position="518"/>
        <end position="540"/>
    </location>
</feature>
<feature type="compositionally biased region" description="Basic residues" evidence="4">
    <location>
        <begin position="107"/>
        <end position="130"/>
    </location>
</feature>
<feature type="compositionally biased region" description="Polar residues" evidence="4">
    <location>
        <begin position="450"/>
        <end position="466"/>
    </location>
</feature>
<dbReference type="SUPFAM" id="SSF54160">
    <property type="entry name" value="Chromo domain-like"/>
    <property type="match status" value="1"/>
</dbReference>
<evidence type="ECO:0000313" key="7">
    <source>
        <dbReference type="Proteomes" id="UP000631181"/>
    </source>
</evidence>
<protein>
    <recommendedName>
        <fullName evidence="5">Chromo domain-containing protein</fullName>
    </recommendedName>
</protein>
<feature type="domain" description="Chromo" evidence="5">
    <location>
        <begin position="25"/>
        <end position="85"/>
    </location>
</feature>
<feature type="region of interest" description="Disordered" evidence="4">
    <location>
        <begin position="295"/>
        <end position="406"/>
    </location>
</feature>
<organism evidence="6 7">
    <name type="scientific">Penicillium ucsense</name>
    <dbReference type="NCBI Taxonomy" id="2839758"/>
    <lineage>
        <taxon>Eukaryota</taxon>
        <taxon>Fungi</taxon>
        <taxon>Dikarya</taxon>
        <taxon>Ascomycota</taxon>
        <taxon>Pezizomycotina</taxon>
        <taxon>Eurotiomycetes</taxon>
        <taxon>Eurotiomycetidae</taxon>
        <taxon>Eurotiales</taxon>
        <taxon>Aspergillaceae</taxon>
        <taxon>Penicillium</taxon>
    </lineage>
</organism>
<dbReference type="InterPro" id="IPR051219">
    <property type="entry name" value="Heterochromatin_chromo-domain"/>
</dbReference>
<keyword evidence="3" id="KW-0539">Nucleus</keyword>
<name>A0A8J8WJP0_9EURO</name>
<reference evidence="6" key="1">
    <citation type="journal article" date="2020" name="Front. Microbiol.">
        <title>Gene regulatory networks of Penicillium echinulatum 2HH and Penicillium oxalicum 114-2 inferred by a computational biology approach.</title>
        <authorList>
            <person name="Lenz A.R."/>
            <person name="Galan-Vasquez E."/>
            <person name="Balbinot E."/>
            <person name="De Abreu F.P."/>
            <person name="De Oliveira N.S."/>
            <person name="Da Rosa L.O."/>
            <person name="De Avila E Silva S."/>
            <person name="Camassola M."/>
            <person name="Dillon A.J.P."/>
            <person name="Perez-Rueda E."/>
        </authorList>
    </citation>
    <scope>NUCLEOTIDE SEQUENCE</scope>
    <source>
        <strain evidence="6">S1M29</strain>
    </source>
</reference>
<evidence type="ECO:0000256" key="2">
    <source>
        <dbReference type="ARBA" id="ARBA00011353"/>
    </source>
</evidence>
<comment type="caution">
    <text evidence="6">The sequence shown here is derived from an EMBL/GenBank/DDBJ whole genome shotgun (WGS) entry which is preliminary data.</text>
</comment>
<feature type="compositionally biased region" description="Basic and acidic residues" evidence="4">
    <location>
        <begin position="541"/>
        <end position="550"/>
    </location>
</feature>
<evidence type="ECO:0000256" key="3">
    <source>
        <dbReference type="ARBA" id="ARBA00023242"/>
    </source>
</evidence>
<feature type="region of interest" description="Disordered" evidence="4">
    <location>
        <begin position="199"/>
        <end position="280"/>
    </location>
</feature>
<dbReference type="OrthoDB" id="1918685at2759"/>
<feature type="region of interest" description="Disordered" evidence="4">
    <location>
        <begin position="857"/>
        <end position="919"/>
    </location>
</feature>
<dbReference type="GO" id="GO:0006338">
    <property type="term" value="P:chromatin remodeling"/>
    <property type="evidence" value="ECO:0007669"/>
    <property type="project" value="UniProtKB-ARBA"/>
</dbReference>
<evidence type="ECO:0000313" key="6">
    <source>
        <dbReference type="EMBL" id="KAF7719015.1"/>
    </source>
</evidence>
<feature type="compositionally biased region" description="Polar residues" evidence="4">
    <location>
        <begin position="591"/>
        <end position="603"/>
    </location>
</feature>
<dbReference type="CDD" id="cd18966">
    <property type="entry name" value="chromodomain"/>
    <property type="match status" value="1"/>
</dbReference>
<feature type="region of interest" description="Disordered" evidence="4">
    <location>
        <begin position="83"/>
        <end position="181"/>
    </location>
</feature>
<feature type="region of interest" description="Disordered" evidence="4">
    <location>
        <begin position="448"/>
        <end position="605"/>
    </location>
</feature>
<feature type="region of interest" description="Disordered" evidence="4">
    <location>
        <begin position="1277"/>
        <end position="1343"/>
    </location>
</feature>